<protein>
    <submittedName>
        <fullName evidence="2">Uncharacterized protein</fullName>
    </submittedName>
</protein>
<organism evidence="2">
    <name type="scientific">Arundo donax</name>
    <name type="common">Giant reed</name>
    <name type="synonym">Donax arundinaceus</name>
    <dbReference type="NCBI Taxonomy" id="35708"/>
    <lineage>
        <taxon>Eukaryota</taxon>
        <taxon>Viridiplantae</taxon>
        <taxon>Streptophyta</taxon>
        <taxon>Embryophyta</taxon>
        <taxon>Tracheophyta</taxon>
        <taxon>Spermatophyta</taxon>
        <taxon>Magnoliopsida</taxon>
        <taxon>Liliopsida</taxon>
        <taxon>Poales</taxon>
        <taxon>Poaceae</taxon>
        <taxon>PACMAD clade</taxon>
        <taxon>Arundinoideae</taxon>
        <taxon>Arundineae</taxon>
        <taxon>Arundo</taxon>
    </lineage>
</organism>
<accession>A0A0A9BN07</accession>
<dbReference type="EMBL" id="GBRH01234342">
    <property type="protein sequence ID" value="JAD63553.1"/>
    <property type="molecule type" value="Transcribed_RNA"/>
</dbReference>
<sequence length="50" mass="5106">MAKAADGRPKRGAAERETRSGRIVRGPSRFVTAQALPAGSEVGAVVAEVA</sequence>
<reference evidence="2" key="2">
    <citation type="journal article" date="2015" name="Data Brief">
        <title>Shoot transcriptome of the giant reed, Arundo donax.</title>
        <authorList>
            <person name="Barrero R.A."/>
            <person name="Guerrero F.D."/>
            <person name="Moolhuijzen P."/>
            <person name="Goolsby J.A."/>
            <person name="Tidwell J."/>
            <person name="Bellgard S.E."/>
            <person name="Bellgard M.I."/>
        </authorList>
    </citation>
    <scope>NUCLEOTIDE SEQUENCE</scope>
    <source>
        <tissue evidence="2">Shoot tissue taken approximately 20 cm above the soil surface</tissue>
    </source>
</reference>
<feature type="compositionally biased region" description="Basic and acidic residues" evidence="1">
    <location>
        <begin position="1"/>
        <end position="20"/>
    </location>
</feature>
<dbReference type="AlphaFoldDB" id="A0A0A9BN07"/>
<reference evidence="2" key="1">
    <citation type="submission" date="2014-09" db="EMBL/GenBank/DDBJ databases">
        <authorList>
            <person name="Magalhaes I.L.F."/>
            <person name="Oliveira U."/>
            <person name="Santos F.R."/>
            <person name="Vidigal T.H.D.A."/>
            <person name="Brescovit A.D."/>
            <person name="Santos A.J."/>
        </authorList>
    </citation>
    <scope>NUCLEOTIDE SEQUENCE</scope>
    <source>
        <tissue evidence="2">Shoot tissue taken approximately 20 cm above the soil surface</tissue>
    </source>
</reference>
<evidence type="ECO:0000313" key="2">
    <source>
        <dbReference type="EMBL" id="JAD63553.1"/>
    </source>
</evidence>
<evidence type="ECO:0000256" key="1">
    <source>
        <dbReference type="SAM" id="MobiDB-lite"/>
    </source>
</evidence>
<feature type="region of interest" description="Disordered" evidence="1">
    <location>
        <begin position="1"/>
        <end position="23"/>
    </location>
</feature>
<name>A0A0A9BN07_ARUDO</name>
<proteinExistence type="predicted"/>